<evidence type="ECO:0000256" key="5">
    <source>
        <dbReference type="ARBA" id="ARBA00022737"/>
    </source>
</evidence>
<dbReference type="AlphaFoldDB" id="A0ABC8ZV12"/>
<evidence type="ECO:0000313" key="12">
    <source>
        <dbReference type="Proteomes" id="UP001497457"/>
    </source>
</evidence>
<protein>
    <recommendedName>
        <fullName evidence="2 8">Eukaryotic translation initiation factor 2A</fullName>
        <shortName evidence="8">eIF-2A</shortName>
    </recommendedName>
</protein>
<reference evidence="11" key="1">
    <citation type="submission" date="2024-10" db="EMBL/GenBank/DDBJ databases">
        <authorList>
            <person name="Ryan C."/>
        </authorList>
    </citation>
    <scope>NUCLEOTIDE SEQUENCE [LARGE SCALE GENOMIC DNA]</scope>
</reference>
<name>A0ABC8ZV12_9POAL</name>
<feature type="region of interest" description="Disordered" evidence="9">
    <location>
        <begin position="469"/>
        <end position="552"/>
    </location>
</feature>
<evidence type="ECO:0000256" key="2">
    <source>
        <dbReference type="ARBA" id="ARBA00013819"/>
    </source>
</evidence>
<dbReference type="PIRSF" id="PIRSF017222">
    <property type="entry name" value="eIF2A"/>
    <property type="match status" value="1"/>
</dbReference>
<dbReference type="InterPro" id="IPR015943">
    <property type="entry name" value="WD40/YVTN_repeat-like_dom_sf"/>
</dbReference>
<dbReference type="PANTHER" id="PTHR13227:SF0">
    <property type="entry name" value="EUKARYOTIC TRANSLATION INITIATION FACTOR 2A"/>
    <property type="match status" value="1"/>
</dbReference>
<dbReference type="Proteomes" id="UP001497457">
    <property type="component" value="Chromosome 2b"/>
</dbReference>
<feature type="domain" description="Translation initiation factor beta propellor-like" evidence="10">
    <location>
        <begin position="249"/>
        <end position="442"/>
    </location>
</feature>
<keyword evidence="7 8" id="KW-0648">Protein biosynthesis</keyword>
<evidence type="ECO:0000256" key="8">
    <source>
        <dbReference type="PIRNR" id="PIRNR017222"/>
    </source>
</evidence>
<dbReference type="GO" id="GO:0043022">
    <property type="term" value="F:ribosome binding"/>
    <property type="evidence" value="ECO:0007669"/>
    <property type="project" value="UniProtKB-UniRule"/>
</dbReference>
<keyword evidence="5" id="KW-0677">Repeat</keyword>
<evidence type="ECO:0000256" key="3">
    <source>
        <dbReference type="ARBA" id="ARBA00022540"/>
    </source>
</evidence>
<evidence type="ECO:0000259" key="10">
    <source>
        <dbReference type="Pfam" id="PF08662"/>
    </source>
</evidence>
<dbReference type="Gene3D" id="2.130.10.10">
    <property type="entry name" value="YVTN repeat-like/Quinoprotein amine dehydrogenase"/>
    <property type="match status" value="1"/>
</dbReference>
<dbReference type="Pfam" id="PF08662">
    <property type="entry name" value="eIF2A"/>
    <property type="match status" value="1"/>
</dbReference>
<evidence type="ECO:0000256" key="6">
    <source>
        <dbReference type="ARBA" id="ARBA00022845"/>
    </source>
</evidence>
<evidence type="ECO:0000256" key="9">
    <source>
        <dbReference type="SAM" id="MobiDB-lite"/>
    </source>
</evidence>
<comment type="function">
    <text evidence="8">Functions in the early steps of protein synthesis of a small number of specific mRNAs. Acts by directing the binding of methionyl-tRNAi to 40S ribosomal subunits. In contrast to the eIF-2 complex, it binds methionyl-tRNAi to 40S subunits in a codon-dependent manner, whereas the eIF-2 complex binds methionyl-tRNAi to 40S subunits in a GTP-dependent manner.</text>
</comment>
<keyword evidence="12" id="KW-1185">Reference proteome</keyword>
<evidence type="ECO:0000313" key="11">
    <source>
        <dbReference type="EMBL" id="CAL4968364.1"/>
    </source>
</evidence>
<dbReference type="InterPro" id="IPR013979">
    <property type="entry name" value="TIF_beta_prop-like"/>
</dbReference>
<dbReference type="SUPFAM" id="SSF82171">
    <property type="entry name" value="DPP6 N-terminal domain-like"/>
    <property type="match status" value="1"/>
</dbReference>
<evidence type="ECO:0000256" key="1">
    <source>
        <dbReference type="ARBA" id="ARBA00009573"/>
    </source>
</evidence>
<organism evidence="11 12">
    <name type="scientific">Urochloa decumbens</name>
    <dbReference type="NCBI Taxonomy" id="240449"/>
    <lineage>
        <taxon>Eukaryota</taxon>
        <taxon>Viridiplantae</taxon>
        <taxon>Streptophyta</taxon>
        <taxon>Embryophyta</taxon>
        <taxon>Tracheophyta</taxon>
        <taxon>Spermatophyta</taxon>
        <taxon>Magnoliopsida</taxon>
        <taxon>Liliopsida</taxon>
        <taxon>Poales</taxon>
        <taxon>Poaceae</taxon>
        <taxon>PACMAD clade</taxon>
        <taxon>Panicoideae</taxon>
        <taxon>Panicodae</taxon>
        <taxon>Paniceae</taxon>
        <taxon>Melinidinae</taxon>
        <taxon>Urochloa</taxon>
    </lineage>
</organism>
<keyword evidence="3 8" id="KW-0396">Initiation factor</keyword>
<dbReference type="PANTHER" id="PTHR13227">
    <property type="entry name" value="EUKARYOTIC TRANSLATION INITIATION FACTOR 2A"/>
    <property type="match status" value="1"/>
</dbReference>
<accession>A0ABC8ZV12</accession>
<evidence type="ECO:0000256" key="4">
    <source>
        <dbReference type="ARBA" id="ARBA00022574"/>
    </source>
</evidence>
<dbReference type="GO" id="GO:0000049">
    <property type="term" value="F:tRNA binding"/>
    <property type="evidence" value="ECO:0007669"/>
    <property type="project" value="UniProtKB-UniRule"/>
</dbReference>
<dbReference type="FunFam" id="2.130.10.10:FF:000599">
    <property type="entry name" value="Eukaryotic translation initiation factor 2A"/>
    <property type="match status" value="1"/>
</dbReference>
<dbReference type="GO" id="GO:0003743">
    <property type="term" value="F:translation initiation factor activity"/>
    <property type="evidence" value="ECO:0007669"/>
    <property type="project" value="UniProtKB-UniRule"/>
</dbReference>
<sequence>MPSLTSPSSAAAARHAARDLAGGRRGLVACSAMASPPPALEILVREPDGFTVWSGPPYPPGTTSPPQRLPKTACGATSFSADGARLLATVASVSATVYDCRTLAVVKCFELPGLLAAALSPTGAYLQTFQKSSSPQEKNVTVWHVDTAVALYEHYQKSMSKATWPMIQFSADESVGCRMMPNEIQFFDPKDFTKGVLSRIRMPGIAAMQLATAPGSHVAGFVPEAKGVPASVQIFSCNKDAQNQAVARRSFFRCSTVQLHWNKGSTGLLVLAQADVDKTNQSYYGETKLNYLTTDRAFEGIVPLKKDGPVHDVQWSSSGSEFAVVYGFMPAKTTIFNKKCNPLLELGEGPYNTIRWNPKGRFIVLAGFGNLPGDMAFWDYSEKKLVAKTKAECSVTSEWSPDGRHFMTATTAPRLQIDNGIKIFDHNGSLQFKKMFERLYQADWKPEAPERFGDNTDLATSLSSLKIEETKKQAQGSKSAQTSGKAPASTVSKPTAYRPPHAKGSAEVQNKLFGGLAPTGGEMSKNALRNKKRREKQKEKKAAEGSGAPDES</sequence>
<proteinExistence type="inferred from homology"/>
<dbReference type="GO" id="GO:0006417">
    <property type="term" value="P:regulation of translation"/>
    <property type="evidence" value="ECO:0007669"/>
    <property type="project" value="UniProtKB-KW"/>
</dbReference>
<keyword evidence="4" id="KW-0853">WD repeat</keyword>
<keyword evidence="6 8" id="KW-0810">Translation regulation</keyword>
<feature type="compositionally biased region" description="Polar residues" evidence="9">
    <location>
        <begin position="473"/>
        <end position="493"/>
    </location>
</feature>
<dbReference type="EMBL" id="OZ075112">
    <property type="protein sequence ID" value="CAL4968364.1"/>
    <property type="molecule type" value="Genomic_DNA"/>
</dbReference>
<dbReference type="InterPro" id="IPR011387">
    <property type="entry name" value="TIF2A"/>
</dbReference>
<comment type="similarity">
    <text evidence="1 8">Belongs to the WD repeat EIF2A family.</text>
</comment>
<gene>
    <name evidence="11" type="ORF">URODEC1_LOCUS48975</name>
</gene>
<evidence type="ECO:0000256" key="7">
    <source>
        <dbReference type="ARBA" id="ARBA00022917"/>
    </source>
</evidence>